<name>A0AA38FCN2_TAXCH</name>
<gene>
    <name evidence="2" type="ORF">KI387_044755</name>
</gene>
<feature type="compositionally biased region" description="Gly residues" evidence="1">
    <location>
        <begin position="11"/>
        <end position="45"/>
    </location>
</feature>
<evidence type="ECO:0000313" key="3">
    <source>
        <dbReference type="Proteomes" id="UP000824469"/>
    </source>
</evidence>
<accession>A0AA38FCN2</accession>
<comment type="caution">
    <text evidence="2">The sequence shown here is derived from an EMBL/GenBank/DDBJ whole genome shotgun (WGS) entry which is preliminary data.</text>
</comment>
<dbReference type="AlphaFoldDB" id="A0AA38FCN2"/>
<sequence>GIIALCPLPMIGGGSDGARGVGTSGSSGAGGGRNIGGGQGSGSGGKGHRKPQQ</sequence>
<feature type="non-terminal residue" evidence="2">
    <location>
        <position position="53"/>
    </location>
</feature>
<keyword evidence="3" id="KW-1185">Reference proteome</keyword>
<protein>
    <submittedName>
        <fullName evidence="2">Uncharacterized protein</fullName>
    </submittedName>
</protein>
<dbReference type="Proteomes" id="UP000824469">
    <property type="component" value="Unassembled WGS sequence"/>
</dbReference>
<feature type="region of interest" description="Disordered" evidence="1">
    <location>
        <begin position="11"/>
        <end position="53"/>
    </location>
</feature>
<reference evidence="2 3" key="1">
    <citation type="journal article" date="2021" name="Nat. Plants">
        <title>The Taxus genome provides insights into paclitaxel biosynthesis.</title>
        <authorList>
            <person name="Xiong X."/>
            <person name="Gou J."/>
            <person name="Liao Q."/>
            <person name="Li Y."/>
            <person name="Zhou Q."/>
            <person name="Bi G."/>
            <person name="Li C."/>
            <person name="Du R."/>
            <person name="Wang X."/>
            <person name="Sun T."/>
            <person name="Guo L."/>
            <person name="Liang H."/>
            <person name="Lu P."/>
            <person name="Wu Y."/>
            <person name="Zhang Z."/>
            <person name="Ro D.K."/>
            <person name="Shang Y."/>
            <person name="Huang S."/>
            <person name="Yan J."/>
        </authorList>
    </citation>
    <scope>NUCLEOTIDE SEQUENCE [LARGE SCALE GENOMIC DNA]</scope>
    <source>
        <strain evidence="2">Ta-2019</strain>
    </source>
</reference>
<feature type="non-terminal residue" evidence="2">
    <location>
        <position position="1"/>
    </location>
</feature>
<organism evidence="2 3">
    <name type="scientific">Taxus chinensis</name>
    <name type="common">Chinese yew</name>
    <name type="synonym">Taxus wallichiana var. chinensis</name>
    <dbReference type="NCBI Taxonomy" id="29808"/>
    <lineage>
        <taxon>Eukaryota</taxon>
        <taxon>Viridiplantae</taxon>
        <taxon>Streptophyta</taxon>
        <taxon>Embryophyta</taxon>
        <taxon>Tracheophyta</taxon>
        <taxon>Spermatophyta</taxon>
        <taxon>Pinopsida</taxon>
        <taxon>Pinidae</taxon>
        <taxon>Conifers II</taxon>
        <taxon>Cupressales</taxon>
        <taxon>Taxaceae</taxon>
        <taxon>Taxus</taxon>
    </lineage>
</organism>
<evidence type="ECO:0000313" key="2">
    <source>
        <dbReference type="EMBL" id="KAH9296727.1"/>
    </source>
</evidence>
<evidence type="ECO:0000256" key="1">
    <source>
        <dbReference type="SAM" id="MobiDB-lite"/>
    </source>
</evidence>
<proteinExistence type="predicted"/>
<dbReference type="EMBL" id="JAHRHJ020000011">
    <property type="protein sequence ID" value="KAH9296727.1"/>
    <property type="molecule type" value="Genomic_DNA"/>
</dbReference>